<dbReference type="Pfam" id="PF00072">
    <property type="entry name" value="Response_reg"/>
    <property type="match status" value="1"/>
</dbReference>
<dbReference type="Gene3D" id="1.10.287.130">
    <property type="match status" value="1"/>
</dbReference>
<dbReference type="InterPro" id="IPR005467">
    <property type="entry name" value="His_kinase_dom"/>
</dbReference>
<evidence type="ECO:0000256" key="4">
    <source>
        <dbReference type="ARBA" id="ARBA00022679"/>
    </source>
</evidence>
<evidence type="ECO:0000256" key="5">
    <source>
        <dbReference type="ARBA" id="ARBA00022741"/>
    </source>
</evidence>
<comment type="catalytic activity">
    <reaction evidence="1">
        <text>ATP + protein L-histidine = ADP + protein N-phospho-L-histidine.</text>
        <dbReference type="EC" id="2.7.13.3"/>
    </reaction>
</comment>
<dbReference type="EMBL" id="SPMZ01000011">
    <property type="protein sequence ID" value="NMQ18342.1"/>
    <property type="molecule type" value="Genomic_DNA"/>
</dbReference>
<dbReference type="SMART" id="SM00387">
    <property type="entry name" value="HATPase_c"/>
    <property type="match status" value="1"/>
</dbReference>
<dbReference type="Pfam" id="PF02518">
    <property type="entry name" value="HATPase_c"/>
    <property type="match status" value="1"/>
</dbReference>
<dbReference type="InterPro" id="IPR001789">
    <property type="entry name" value="Sig_transdc_resp-reg_receiver"/>
</dbReference>
<feature type="modified residue" description="4-aspartylphosphate" evidence="9">
    <location>
        <position position="333"/>
    </location>
</feature>
<protein>
    <recommendedName>
        <fullName evidence="2">histidine kinase</fullName>
        <ecNumber evidence="2">2.7.13.3</ecNumber>
    </recommendedName>
</protein>
<dbReference type="PRINTS" id="PR00344">
    <property type="entry name" value="BCTRLSENSOR"/>
</dbReference>
<feature type="domain" description="Response regulatory" evidence="11">
    <location>
        <begin position="282"/>
        <end position="396"/>
    </location>
</feature>
<evidence type="ECO:0000313" key="12">
    <source>
        <dbReference type="EMBL" id="NMQ18342.1"/>
    </source>
</evidence>
<evidence type="ECO:0000313" key="13">
    <source>
        <dbReference type="Proteomes" id="UP000760480"/>
    </source>
</evidence>
<dbReference type="PANTHER" id="PTHR43065">
    <property type="entry name" value="SENSOR HISTIDINE KINASE"/>
    <property type="match status" value="1"/>
</dbReference>
<dbReference type="SUPFAM" id="SSF52172">
    <property type="entry name" value="CheY-like"/>
    <property type="match status" value="1"/>
</dbReference>
<keyword evidence="5" id="KW-0547">Nucleotide-binding</keyword>
<evidence type="ECO:0000256" key="1">
    <source>
        <dbReference type="ARBA" id="ARBA00000085"/>
    </source>
</evidence>
<name>A0ABX1TG66_9GAMM</name>
<reference evidence="12 13" key="1">
    <citation type="submission" date="2019-03" db="EMBL/GenBank/DDBJ databases">
        <title>Metabolic reconstructions from genomes of highly enriched 'Candidatus Accumulibacter' and 'Candidatus Competibacter' bioreactor populations.</title>
        <authorList>
            <person name="Annavajhala M.K."/>
            <person name="Welles L."/>
            <person name="Abbas B."/>
            <person name="Sorokin D."/>
            <person name="Park H."/>
            <person name="Van Loosdrecht M."/>
            <person name="Chandran K."/>
        </authorList>
    </citation>
    <scope>NUCLEOTIDE SEQUENCE [LARGE SCALE GENOMIC DNA]</scope>
    <source>
        <strain evidence="12 13">SBR_G</strain>
    </source>
</reference>
<dbReference type="SMART" id="SM00448">
    <property type="entry name" value="REC"/>
    <property type="match status" value="1"/>
</dbReference>
<dbReference type="InterPro" id="IPR036890">
    <property type="entry name" value="HATPase_C_sf"/>
</dbReference>
<keyword evidence="4" id="KW-0808">Transferase</keyword>
<dbReference type="CDD" id="cd00082">
    <property type="entry name" value="HisKA"/>
    <property type="match status" value="1"/>
</dbReference>
<keyword evidence="8" id="KW-0902">Two-component regulatory system</keyword>
<dbReference type="CDD" id="cd00156">
    <property type="entry name" value="REC"/>
    <property type="match status" value="1"/>
</dbReference>
<dbReference type="PANTHER" id="PTHR43065:SF46">
    <property type="entry name" value="C4-DICARBOXYLATE TRANSPORT SENSOR PROTEIN DCTB"/>
    <property type="match status" value="1"/>
</dbReference>
<keyword evidence="3 9" id="KW-0597">Phosphoprotein</keyword>
<dbReference type="Pfam" id="PF00512">
    <property type="entry name" value="HisKA"/>
    <property type="match status" value="1"/>
</dbReference>
<dbReference type="SMART" id="SM00388">
    <property type="entry name" value="HisKA"/>
    <property type="match status" value="1"/>
</dbReference>
<dbReference type="SUPFAM" id="SSF47384">
    <property type="entry name" value="Homodimeric domain of signal transducing histidine kinase"/>
    <property type="match status" value="1"/>
</dbReference>
<dbReference type="InterPro" id="IPR003661">
    <property type="entry name" value="HisK_dim/P_dom"/>
</dbReference>
<dbReference type="Proteomes" id="UP000760480">
    <property type="component" value="Unassembled WGS sequence"/>
</dbReference>
<dbReference type="PROSITE" id="PS50110">
    <property type="entry name" value="RESPONSE_REGULATORY"/>
    <property type="match status" value="1"/>
</dbReference>
<evidence type="ECO:0000259" key="10">
    <source>
        <dbReference type="PROSITE" id="PS50109"/>
    </source>
</evidence>
<evidence type="ECO:0000256" key="7">
    <source>
        <dbReference type="ARBA" id="ARBA00022840"/>
    </source>
</evidence>
<feature type="domain" description="Histidine kinase" evidence="10">
    <location>
        <begin position="42"/>
        <end position="261"/>
    </location>
</feature>
<organism evidence="12 13">
    <name type="scientific">Candidatus Competibacter phosphatis</name>
    <dbReference type="NCBI Taxonomy" id="221280"/>
    <lineage>
        <taxon>Bacteria</taxon>
        <taxon>Pseudomonadati</taxon>
        <taxon>Pseudomonadota</taxon>
        <taxon>Gammaproteobacteria</taxon>
        <taxon>Candidatus Competibacteraceae</taxon>
        <taxon>Candidatus Competibacter</taxon>
    </lineage>
</organism>
<dbReference type="SUPFAM" id="SSF55874">
    <property type="entry name" value="ATPase domain of HSP90 chaperone/DNA topoisomerase II/histidine kinase"/>
    <property type="match status" value="1"/>
</dbReference>
<accession>A0ABX1TG66</accession>
<evidence type="ECO:0000256" key="9">
    <source>
        <dbReference type="PROSITE-ProRule" id="PRU00169"/>
    </source>
</evidence>
<evidence type="ECO:0000256" key="2">
    <source>
        <dbReference type="ARBA" id="ARBA00012438"/>
    </source>
</evidence>
<keyword evidence="7" id="KW-0067">ATP-binding</keyword>
<evidence type="ECO:0000259" key="11">
    <source>
        <dbReference type="PROSITE" id="PS50110"/>
    </source>
</evidence>
<gene>
    <name evidence="12" type="ORF">E4P82_03490</name>
</gene>
<evidence type="ECO:0000256" key="8">
    <source>
        <dbReference type="ARBA" id="ARBA00023012"/>
    </source>
</evidence>
<sequence length="412" mass="45453">MIDAGDKEVYQCFARDITERKRFQEERLHSQKIEAIGQVADGIAHDFRNALTAISGYNALGQDLLPEHHPALESLKRIDQVIGQANGLIKGLLTFSRRQETEQQSVELHQLVENSSDLFRRILPATITLEIDVASVQNFQVSADVTQLQQVLLNLMINARDAMPDGGTLRISLSPAPADRGDGSDTAGWVRIEVSDTGVGMPPEVQAHIFEPFFTTKPDEYGTGLGLAMVHSIVSQHGGRVEVRSTVGQGSTFTVLLPPATLDSIPDDAISSRNWKSGAGEMILLAEDHRYVREIMAATLRHVGYEVVQAEDGLALLDRYQAHRDHLRLLIADLDLPGCSGLDGLRQLRARGARLPAILITGTDSRDLSDQLDMETLLLRKPFQMATLARLVYSLLHQEARVDDQTHLDRPG</sequence>
<dbReference type="PROSITE" id="PS50109">
    <property type="entry name" value="HIS_KIN"/>
    <property type="match status" value="1"/>
</dbReference>
<evidence type="ECO:0000256" key="6">
    <source>
        <dbReference type="ARBA" id="ARBA00022777"/>
    </source>
</evidence>
<proteinExistence type="predicted"/>
<dbReference type="InterPro" id="IPR036097">
    <property type="entry name" value="HisK_dim/P_sf"/>
</dbReference>
<dbReference type="Gene3D" id="3.40.50.2300">
    <property type="match status" value="1"/>
</dbReference>
<dbReference type="InterPro" id="IPR003594">
    <property type="entry name" value="HATPase_dom"/>
</dbReference>
<dbReference type="Gene3D" id="3.30.565.10">
    <property type="entry name" value="Histidine kinase-like ATPase, C-terminal domain"/>
    <property type="match status" value="1"/>
</dbReference>
<keyword evidence="13" id="KW-1185">Reference proteome</keyword>
<keyword evidence="6" id="KW-0418">Kinase</keyword>
<comment type="caution">
    <text evidence="12">The sequence shown here is derived from an EMBL/GenBank/DDBJ whole genome shotgun (WGS) entry which is preliminary data.</text>
</comment>
<dbReference type="InterPro" id="IPR011006">
    <property type="entry name" value="CheY-like_superfamily"/>
</dbReference>
<dbReference type="EC" id="2.7.13.3" evidence="2"/>
<dbReference type="InterPro" id="IPR004358">
    <property type="entry name" value="Sig_transdc_His_kin-like_C"/>
</dbReference>
<evidence type="ECO:0000256" key="3">
    <source>
        <dbReference type="ARBA" id="ARBA00022553"/>
    </source>
</evidence>